<gene>
    <name evidence="1" type="ORF">GMOD_00006203</name>
</gene>
<proteinExistence type="predicted"/>
<dbReference type="Proteomes" id="UP000265663">
    <property type="component" value="Unassembled WGS sequence"/>
</dbReference>
<keyword evidence="2" id="KW-1185">Reference proteome</keyword>
<evidence type="ECO:0000313" key="1">
    <source>
        <dbReference type="EMBL" id="RMZ69403.1"/>
    </source>
</evidence>
<reference evidence="1 2" key="1">
    <citation type="journal article" date="2014" name="PLoS ONE">
        <title>De novo Genome Assembly of the Fungal Plant Pathogen Pyrenophora semeniperda.</title>
        <authorList>
            <person name="Soliai M.M."/>
            <person name="Meyer S.E."/>
            <person name="Udall J.A."/>
            <person name="Elzinga D.E."/>
            <person name="Hermansen R.A."/>
            <person name="Bodily P.M."/>
            <person name="Hart A.A."/>
            <person name="Coleman C.E."/>
        </authorList>
    </citation>
    <scope>NUCLEOTIDE SEQUENCE [LARGE SCALE GENOMIC DNA]</scope>
    <source>
        <strain evidence="1 2">CCB06</strain>
        <tissue evidence="1">Mycelium</tissue>
    </source>
</reference>
<dbReference type="EMBL" id="KE747818">
    <property type="protein sequence ID" value="RMZ69403.1"/>
    <property type="molecule type" value="Genomic_DNA"/>
</dbReference>
<name>A0A3M7M4J4_9PLEO</name>
<evidence type="ECO:0000313" key="2">
    <source>
        <dbReference type="Proteomes" id="UP000265663"/>
    </source>
</evidence>
<accession>A0A3M7M4J4</accession>
<protein>
    <submittedName>
        <fullName evidence="1">Uncharacterized protein</fullName>
    </submittedName>
</protein>
<sequence length="110" mass="12302">MWPPFLAGCRSCNIQQQSISPKRRYTFRPGGGDCPRRVGYALDMFIVASDDGLLTSVQDTGFQARSTYLAVRHGSLEFGIKAIGARLVRNTRQFKLSSVLFIFFLLHNAS</sequence>
<dbReference type="AlphaFoldDB" id="A0A3M7M4J4"/>
<organism evidence="1 2">
    <name type="scientific">Pyrenophora seminiperda CCB06</name>
    <dbReference type="NCBI Taxonomy" id="1302712"/>
    <lineage>
        <taxon>Eukaryota</taxon>
        <taxon>Fungi</taxon>
        <taxon>Dikarya</taxon>
        <taxon>Ascomycota</taxon>
        <taxon>Pezizomycotina</taxon>
        <taxon>Dothideomycetes</taxon>
        <taxon>Pleosporomycetidae</taxon>
        <taxon>Pleosporales</taxon>
        <taxon>Pleosporineae</taxon>
        <taxon>Pleosporaceae</taxon>
        <taxon>Pyrenophora</taxon>
    </lineage>
</organism>